<keyword evidence="5" id="KW-0479">Metal-binding</keyword>
<gene>
    <name evidence="12" type="ORF">JXQ802_LOCUS30571</name>
</gene>
<comment type="similarity">
    <text evidence="2 9">Belongs to the eukaryotic diacylglycerol kinase family.</text>
</comment>
<keyword evidence="5" id="KW-0863">Zinc-finger</keyword>
<dbReference type="InterPro" id="IPR000756">
    <property type="entry name" value="Diacylglycerol_kin_accessory"/>
</dbReference>
<keyword evidence="5" id="KW-0862">Zinc</keyword>
<dbReference type="SMART" id="SM00045">
    <property type="entry name" value="DAGKa"/>
    <property type="match status" value="1"/>
</dbReference>
<dbReference type="PANTHER" id="PTHR11255">
    <property type="entry name" value="DIACYLGLYCEROL KINASE"/>
    <property type="match status" value="1"/>
</dbReference>
<keyword evidence="8" id="KW-0472">Membrane</keyword>
<evidence type="ECO:0000256" key="7">
    <source>
        <dbReference type="ARBA" id="ARBA00022840"/>
    </source>
</evidence>
<evidence type="ECO:0000256" key="5">
    <source>
        <dbReference type="ARBA" id="ARBA00022771"/>
    </source>
</evidence>
<accession>A0A815FCE4</accession>
<sequence length="476" mass="54442">MCKTIEDDQSLEQLSKFVDEPEITKSTLGPFKYHRRCWETIEDDQDKIKCDYGKFKDIIVRPQWLRCIANSSFGFRAQMLNYLETNDVSSTPVIFFINKLSGGQKGDQVYRTLVHLLNPRQVFLLENDTTIMQALNIYSSLSNIRICICGGDGTVAWILSRLMDAFPSLKNPPVSICPLGTGNDMSRALGWGYRYKPRQLMKTLTQISRAHSTPLDRWRIQIEALEINRSNNEFVNRRRRFSSFMRHPNFGLDAAIVVDYYASRTRHPSKFTSPLKNKILCINESRKYFNDFAFGIAWDLTSYIRLICDGQDFTDSIRHCHSLIVLNTRSFGSGTHPWSGKSKNRIESLSDDHEEDDSFDQISTHSLPTHDSPINDHDENQTTTTIGGLGRAALDNFETQDFGDRKIEVLGLNIRQMALIRMGFRGHRITQCSQLRIELNHPMPVHMDGGPFYLAGSMAVNITHAGQVMVLTNQNR</sequence>
<evidence type="ECO:0000256" key="2">
    <source>
        <dbReference type="ARBA" id="ARBA00009280"/>
    </source>
</evidence>
<comment type="catalytic activity">
    <reaction evidence="9">
        <text>a 1,2-diacyl-sn-glycerol + ATP = a 1,2-diacyl-sn-glycero-3-phosphate + ADP + H(+)</text>
        <dbReference type="Rhea" id="RHEA:10272"/>
        <dbReference type="ChEBI" id="CHEBI:15378"/>
        <dbReference type="ChEBI" id="CHEBI:17815"/>
        <dbReference type="ChEBI" id="CHEBI:30616"/>
        <dbReference type="ChEBI" id="CHEBI:58608"/>
        <dbReference type="ChEBI" id="CHEBI:456216"/>
        <dbReference type="EC" id="2.7.1.107"/>
    </reaction>
</comment>
<comment type="subcellular location">
    <subcellularLocation>
        <location evidence="1">Membrane</location>
    </subcellularLocation>
</comment>
<evidence type="ECO:0000256" key="1">
    <source>
        <dbReference type="ARBA" id="ARBA00004370"/>
    </source>
</evidence>
<feature type="region of interest" description="Disordered" evidence="10">
    <location>
        <begin position="334"/>
        <end position="378"/>
    </location>
</feature>
<dbReference type="PROSITE" id="PS50146">
    <property type="entry name" value="DAGK"/>
    <property type="match status" value="1"/>
</dbReference>
<dbReference type="Proteomes" id="UP000663870">
    <property type="component" value="Unassembled WGS sequence"/>
</dbReference>
<dbReference type="GO" id="GO:0016020">
    <property type="term" value="C:membrane"/>
    <property type="evidence" value="ECO:0007669"/>
    <property type="project" value="UniProtKB-SubCell"/>
</dbReference>
<evidence type="ECO:0000256" key="6">
    <source>
        <dbReference type="ARBA" id="ARBA00022777"/>
    </source>
</evidence>
<dbReference type="Pfam" id="PF00781">
    <property type="entry name" value="DAGK_cat"/>
    <property type="match status" value="1"/>
</dbReference>
<dbReference type="SMART" id="SM00046">
    <property type="entry name" value="DAGKc"/>
    <property type="match status" value="1"/>
</dbReference>
<evidence type="ECO:0000256" key="8">
    <source>
        <dbReference type="ARBA" id="ARBA00023136"/>
    </source>
</evidence>
<keyword evidence="13" id="KW-1185">Reference proteome</keyword>
<dbReference type="GO" id="GO:0008270">
    <property type="term" value="F:zinc ion binding"/>
    <property type="evidence" value="ECO:0007669"/>
    <property type="project" value="UniProtKB-KW"/>
</dbReference>
<keyword evidence="7 9" id="KW-0067">ATP-binding</keyword>
<evidence type="ECO:0000313" key="12">
    <source>
        <dbReference type="EMBL" id="CAF1321576.1"/>
    </source>
</evidence>
<dbReference type="GO" id="GO:0005524">
    <property type="term" value="F:ATP binding"/>
    <property type="evidence" value="ECO:0007669"/>
    <property type="project" value="UniProtKB-KW"/>
</dbReference>
<feature type="domain" description="DAGKc" evidence="11">
    <location>
        <begin position="88"/>
        <end position="224"/>
    </location>
</feature>
<protein>
    <recommendedName>
        <fullName evidence="9">Diacylglycerol kinase</fullName>
        <shortName evidence="9">DAG kinase</shortName>
        <ecNumber evidence="9">2.7.1.107</ecNumber>
    </recommendedName>
</protein>
<evidence type="ECO:0000256" key="3">
    <source>
        <dbReference type="ARBA" id="ARBA00022679"/>
    </source>
</evidence>
<keyword evidence="4 9" id="KW-0547">Nucleotide-binding</keyword>
<dbReference type="EMBL" id="CAJNOL010001249">
    <property type="protein sequence ID" value="CAF1321576.1"/>
    <property type="molecule type" value="Genomic_DNA"/>
</dbReference>
<organism evidence="12 13">
    <name type="scientific">Rotaria sordida</name>
    <dbReference type="NCBI Taxonomy" id="392033"/>
    <lineage>
        <taxon>Eukaryota</taxon>
        <taxon>Metazoa</taxon>
        <taxon>Spiralia</taxon>
        <taxon>Gnathifera</taxon>
        <taxon>Rotifera</taxon>
        <taxon>Eurotatoria</taxon>
        <taxon>Bdelloidea</taxon>
        <taxon>Philodinida</taxon>
        <taxon>Philodinidae</taxon>
        <taxon>Rotaria</taxon>
    </lineage>
</organism>
<comment type="caution">
    <text evidence="12">The sequence shown here is derived from an EMBL/GenBank/DDBJ whole genome shotgun (WGS) entry which is preliminary data.</text>
</comment>
<dbReference type="InterPro" id="IPR037607">
    <property type="entry name" value="DGK"/>
</dbReference>
<proteinExistence type="inferred from homology"/>
<dbReference type="InterPro" id="IPR017438">
    <property type="entry name" value="ATP-NAD_kinase_N"/>
</dbReference>
<dbReference type="SUPFAM" id="SSF111331">
    <property type="entry name" value="NAD kinase/diacylglycerol kinase-like"/>
    <property type="match status" value="1"/>
</dbReference>
<name>A0A815FCE4_9BILA</name>
<dbReference type="PANTHER" id="PTHR11255:SF54">
    <property type="entry name" value="DIACYLGLYCEROL KINASE THETA"/>
    <property type="match status" value="1"/>
</dbReference>
<evidence type="ECO:0000313" key="13">
    <source>
        <dbReference type="Proteomes" id="UP000663870"/>
    </source>
</evidence>
<evidence type="ECO:0000256" key="9">
    <source>
        <dbReference type="RuleBase" id="RU361128"/>
    </source>
</evidence>
<dbReference type="AlphaFoldDB" id="A0A815FCE4"/>
<dbReference type="Gene3D" id="3.40.50.10330">
    <property type="entry name" value="Probable inorganic polyphosphate/atp-NAD kinase, domain 1"/>
    <property type="match status" value="1"/>
</dbReference>
<evidence type="ECO:0000259" key="11">
    <source>
        <dbReference type="PROSITE" id="PS50146"/>
    </source>
</evidence>
<keyword evidence="3 9" id="KW-0808">Transferase</keyword>
<dbReference type="InterPro" id="IPR001206">
    <property type="entry name" value="Diacylglycerol_kinase_cat_dom"/>
</dbReference>
<evidence type="ECO:0000256" key="4">
    <source>
        <dbReference type="ARBA" id="ARBA00022741"/>
    </source>
</evidence>
<reference evidence="12" key="1">
    <citation type="submission" date="2021-02" db="EMBL/GenBank/DDBJ databases">
        <authorList>
            <person name="Nowell W R."/>
        </authorList>
    </citation>
    <scope>NUCLEOTIDE SEQUENCE</scope>
</reference>
<dbReference type="Pfam" id="PF00609">
    <property type="entry name" value="DAGK_acc"/>
    <property type="match status" value="1"/>
</dbReference>
<dbReference type="GO" id="GO:0007200">
    <property type="term" value="P:phospholipase C-activating G protein-coupled receptor signaling pathway"/>
    <property type="evidence" value="ECO:0007669"/>
    <property type="project" value="InterPro"/>
</dbReference>
<evidence type="ECO:0000256" key="10">
    <source>
        <dbReference type="SAM" id="MobiDB-lite"/>
    </source>
</evidence>
<dbReference type="GO" id="GO:0004143">
    <property type="term" value="F:ATP-dependent diacylglycerol kinase activity"/>
    <property type="evidence" value="ECO:0007669"/>
    <property type="project" value="UniProtKB-EC"/>
</dbReference>
<dbReference type="InterPro" id="IPR016064">
    <property type="entry name" value="NAD/diacylglycerol_kinase_sf"/>
</dbReference>
<keyword evidence="6 9" id="KW-0418">Kinase</keyword>
<dbReference type="EC" id="2.7.1.107" evidence="9"/>